<sequence length="300" mass="33161">MLPREAWEPRAAAHADRADALTAVWREARDRGAKHAIEDFLFTYYPTRVSHLRRWHPGPGVVLAGAAEHAGLRWYREVTTPGGAEPADAAPGATLDVDAFLADRGDTVRYVRALVSATAARPGTFGCFGLHEWAMVYRDRTAGRDHRHPLPLRLGHEGTDAVVESHRIGCSHFDAYRFFTPEAADRNQLRPTRERQPAMEQPGCLHAGMDLYKWALKLGPAVPGDLLLDAFELARDIRYTDMAAAPYDVSSYGVEAVPIETPDGKAEYVRRQRAFTARGQVLRARLVDVCDLLLAGAAEA</sequence>
<name>A0ABT0J933_9MICO</name>
<dbReference type="EMBL" id="JALQCY010000008">
    <property type="protein sequence ID" value="MCK9795995.1"/>
    <property type="molecule type" value="Genomic_DNA"/>
</dbReference>
<keyword evidence="2" id="KW-1185">Reference proteome</keyword>
<proteinExistence type="predicted"/>
<accession>A0ABT0J933</accession>
<evidence type="ECO:0000313" key="2">
    <source>
        <dbReference type="Proteomes" id="UP001651050"/>
    </source>
</evidence>
<evidence type="ECO:0000313" key="1">
    <source>
        <dbReference type="EMBL" id="MCK9795995.1"/>
    </source>
</evidence>
<dbReference type="Proteomes" id="UP001651050">
    <property type="component" value="Unassembled WGS sequence"/>
</dbReference>
<gene>
    <name evidence="1" type="ORF">M1843_19810</name>
</gene>
<organism evidence="1 2">
    <name type="scientific">Isoptericola peretonis</name>
    <dbReference type="NCBI Taxonomy" id="2918523"/>
    <lineage>
        <taxon>Bacteria</taxon>
        <taxon>Bacillati</taxon>
        <taxon>Actinomycetota</taxon>
        <taxon>Actinomycetes</taxon>
        <taxon>Micrococcales</taxon>
        <taxon>Promicromonosporaceae</taxon>
        <taxon>Isoptericola</taxon>
    </lineage>
</organism>
<reference evidence="1 2" key="1">
    <citation type="submission" date="2022-02" db="EMBL/GenBank/DDBJ databases">
        <title>The car tank lid bacteriome: a reservoir of bacteria with potential in bioremediation of fuel.</title>
        <authorList>
            <person name="Vidal-Verdu A."/>
            <person name="Gomez-Martinez D."/>
            <person name="Latorre-Perez A."/>
            <person name="Pereto J."/>
            <person name="Porcar M."/>
        </authorList>
    </citation>
    <scope>NUCLEOTIDE SEQUENCE [LARGE SCALE GENOMIC DNA]</scope>
    <source>
        <strain evidence="1 2">4D.3</strain>
    </source>
</reference>
<protein>
    <submittedName>
        <fullName evidence="1">3-methyladenine DNA glycosylase</fullName>
    </submittedName>
</protein>
<comment type="caution">
    <text evidence="1">The sequence shown here is derived from an EMBL/GenBank/DDBJ whole genome shotgun (WGS) entry which is preliminary data.</text>
</comment>